<feature type="transmembrane region" description="Helical" evidence="9">
    <location>
        <begin position="124"/>
        <end position="150"/>
    </location>
</feature>
<keyword evidence="3" id="KW-0813">Transport</keyword>
<dbReference type="GO" id="GO:0005886">
    <property type="term" value="C:plasma membrane"/>
    <property type="evidence" value="ECO:0007669"/>
    <property type="project" value="UniProtKB-SubCell"/>
</dbReference>
<evidence type="ECO:0000256" key="7">
    <source>
        <dbReference type="ARBA" id="ARBA00023136"/>
    </source>
</evidence>
<keyword evidence="7 9" id="KW-0472">Membrane</keyword>
<reference evidence="10" key="2">
    <citation type="submission" date="2023-01" db="EMBL/GenBank/DDBJ databases">
        <title>Draft genome sequence of Litoribrevibacter albus strain NBRC 110071.</title>
        <authorList>
            <person name="Sun Q."/>
            <person name="Mori K."/>
        </authorList>
    </citation>
    <scope>NUCLEOTIDE SEQUENCE</scope>
    <source>
        <strain evidence="10">NBRC 110071</strain>
    </source>
</reference>
<feature type="transmembrane region" description="Helical" evidence="9">
    <location>
        <begin position="162"/>
        <end position="182"/>
    </location>
</feature>
<accession>A0AA37W7F0</accession>
<dbReference type="GO" id="GO:1903785">
    <property type="term" value="P:L-valine transmembrane transport"/>
    <property type="evidence" value="ECO:0007669"/>
    <property type="project" value="TreeGrafter"/>
</dbReference>
<name>A0AA37W7F0_9GAMM</name>
<keyword evidence="4" id="KW-1003">Cell membrane</keyword>
<evidence type="ECO:0000256" key="8">
    <source>
        <dbReference type="SAM" id="MobiDB-lite"/>
    </source>
</evidence>
<reference evidence="10" key="1">
    <citation type="journal article" date="2014" name="Int. J. Syst. Evol. Microbiol.">
        <title>Complete genome sequence of Corynebacterium casei LMG S-19264T (=DSM 44701T), isolated from a smear-ripened cheese.</title>
        <authorList>
            <consortium name="US DOE Joint Genome Institute (JGI-PGF)"/>
            <person name="Walter F."/>
            <person name="Albersmeier A."/>
            <person name="Kalinowski J."/>
            <person name="Ruckert C."/>
        </authorList>
    </citation>
    <scope>NUCLEOTIDE SEQUENCE</scope>
    <source>
        <strain evidence="10">NBRC 110071</strain>
    </source>
</reference>
<dbReference type="EMBL" id="BSNM01000016">
    <property type="protein sequence ID" value="GLQ32590.1"/>
    <property type="molecule type" value="Genomic_DNA"/>
</dbReference>
<comment type="subcellular location">
    <subcellularLocation>
        <location evidence="1">Cell membrane</location>
        <topology evidence="1">Multi-pass membrane protein</topology>
    </subcellularLocation>
</comment>
<evidence type="ECO:0000256" key="4">
    <source>
        <dbReference type="ARBA" id="ARBA00022475"/>
    </source>
</evidence>
<evidence type="ECO:0000256" key="1">
    <source>
        <dbReference type="ARBA" id="ARBA00004651"/>
    </source>
</evidence>
<dbReference type="Proteomes" id="UP001161389">
    <property type="component" value="Unassembled WGS sequence"/>
</dbReference>
<feature type="transmembrane region" description="Helical" evidence="9">
    <location>
        <begin position="93"/>
        <end position="112"/>
    </location>
</feature>
<evidence type="ECO:0000256" key="6">
    <source>
        <dbReference type="ARBA" id="ARBA00022989"/>
    </source>
</evidence>
<evidence type="ECO:0000256" key="5">
    <source>
        <dbReference type="ARBA" id="ARBA00022692"/>
    </source>
</evidence>
<evidence type="ECO:0000256" key="2">
    <source>
        <dbReference type="ARBA" id="ARBA00010735"/>
    </source>
</evidence>
<feature type="transmembrane region" description="Helical" evidence="9">
    <location>
        <begin position="12"/>
        <end position="34"/>
    </location>
</feature>
<keyword evidence="11" id="KW-1185">Reference proteome</keyword>
<proteinExistence type="inferred from homology"/>
<dbReference type="InterPro" id="IPR011606">
    <property type="entry name" value="Brnchd-chn_aa_trnsp_permease"/>
</dbReference>
<feature type="region of interest" description="Disordered" evidence="8">
    <location>
        <begin position="187"/>
        <end position="207"/>
    </location>
</feature>
<dbReference type="Pfam" id="PF03591">
    <property type="entry name" value="AzlC"/>
    <property type="match status" value="1"/>
</dbReference>
<gene>
    <name evidence="10" type="ORF">GCM10007876_30690</name>
</gene>
<evidence type="ECO:0000256" key="3">
    <source>
        <dbReference type="ARBA" id="ARBA00022448"/>
    </source>
</evidence>
<sequence length="207" mass="22625">MSVFVFAGSSQFVAANLLGIGTPWMIVVGATFIVNLRHMMYSANLMKHVRPYSQLRRAMMAFGLTDETFATVLNRLNQYQDEPFSGSYYFGSYGFMYSNWIFCSWLGFVLGGQLDDPLAWGLDVAMVVAFIGIVTPLLVNHLMWLSAILAGTTAVLCHDLPFQLGIVASALVAILIPTWLSLRQKASTPAPTSTSTTASASSLEDSF</sequence>
<protein>
    <submittedName>
        <fullName evidence="10">Branched-chain amino acid permease</fullName>
    </submittedName>
</protein>
<comment type="similarity">
    <text evidence="2">Belongs to the AzlC family.</text>
</comment>
<comment type="caution">
    <text evidence="10">The sequence shown here is derived from an EMBL/GenBank/DDBJ whole genome shotgun (WGS) entry which is preliminary data.</text>
</comment>
<dbReference type="PANTHER" id="PTHR34979">
    <property type="entry name" value="INNER MEMBRANE PROTEIN YGAZ"/>
    <property type="match status" value="1"/>
</dbReference>
<evidence type="ECO:0000313" key="11">
    <source>
        <dbReference type="Proteomes" id="UP001161389"/>
    </source>
</evidence>
<dbReference type="AlphaFoldDB" id="A0AA37W7F0"/>
<organism evidence="10 11">
    <name type="scientific">Litoribrevibacter albus</name>
    <dbReference type="NCBI Taxonomy" id="1473156"/>
    <lineage>
        <taxon>Bacteria</taxon>
        <taxon>Pseudomonadati</taxon>
        <taxon>Pseudomonadota</taxon>
        <taxon>Gammaproteobacteria</taxon>
        <taxon>Oceanospirillales</taxon>
        <taxon>Oceanospirillaceae</taxon>
        <taxon>Litoribrevibacter</taxon>
    </lineage>
</organism>
<dbReference type="PANTHER" id="PTHR34979:SF1">
    <property type="entry name" value="INNER MEMBRANE PROTEIN YGAZ"/>
    <property type="match status" value="1"/>
</dbReference>
<evidence type="ECO:0000313" key="10">
    <source>
        <dbReference type="EMBL" id="GLQ32590.1"/>
    </source>
</evidence>
<keyword evidence="5 9" id="KW-0812">Transmembrane</keyword>
<evidence type="ECO:0000256" key="9">
    <source>
        <dbReference type="SAM" id="Phobius"/>
    </source>
</evidence>
<keyword evidence="6 9" id="KW-1133">Transmembrane helix</keyword>